<evidence type="ECO:0000313" key="2">
    <source>
        <dbReference type="Proteomes" id="UP000037747"/>
    </source>
</evidence>
<organism evidence="1 2">
    <name type="scientific">Halorubrum tropicale</name>
    <dbReference type="NCBI Taxonomy" id="1765655"/>
    <lineage>
        <taxon>Archaea</taxon>
        <taxon>Methanobacteriati</taxon>
        <taxon>Methanobacteriota</taxon>
        <taxon>Stenosarchaea group</taxon>
        <taxon>Halobacteria</taxon>
        <taxon>Halobacteriales</taxon>
        <taxon>Haloferacaceae</taxon>
        <taxon>Halorubrum</taxon>
    </lineage>
</organism>
<dbReference type="AlphaFoldDB" id="A0A0M9ASU9"/>
<evidence type="ECO:0000313" key="1">
    <source>
        <dbReference type="EMBL" id="KOX98032.1"/>
    </source>
</evidence>
<dbReference type="OrthoDB" id="325849at2157"/>
<keyword evidence="2" id="KW-1185">Reference proteome</keyword>
<proteinExistence type="predicted"/>
<dbReference type="PATRIC" id="fig|1705389.3.peg.1064"/>
<sequence>MATNGLSSALTLYGARTLTLSQAAAQAGLSEAEFIEQLERRGIEVTESERAAALGREQPARAD</sequence>
<dbReference type="EMBL" id="LIST01000001">
    <property type="protein sequence ID" value="KOX98032.1"/>
    <property type="molecule type" value="Genomic_DNA"/>
</dbReference>
<dbReference type="GeneID" id="64826688"/>
<accession>A0A0M9ASU9</accession>
<dbReference type="Proteomes" id="UP000037747">
    <property type="component" value="Unassembled WGS sequence"/>
</dbReference>
<reference evidence="1 2" key="1">
    <citation type="submission" date="2015-08" db="EMBL/GenBank/DDBJ databases">
        <title>Genomes of Isolates from Cabo Rojo, PR.</title>
        <authorList>
            <person name="Sanchez-Nieves R.L."/>
            <person name="Montalvo-Rodriguez R."/>
        </authorList>
    </citation>
    <scope>NUCLEOTIDE SEQUENCE [LARGE SCALE GENOMIC DNA]</scope>
    <source>
        <strain evidence="1 2">5</strain>
    </source>
</reference>
<name>A0A0M9ASU9_9EURY</name>
<comment type="caution">
    <text evidence="1">The sequence shown here is derived from an EMBL/GenBank/DDBJ whole genome shotgun (WGS) entry which is preliminary data.</text>
</comment>
<dbReference type="InterPro" id="IPR055741">
    <property type="entry name" value="DUF7317"/>
</dbReference>
<gene>
    <name evidence="1" type="ORF">AMR74_03780</name>
</gene>
<dbReference type="RefSeq" id="WP_017344020.1">
    <property type="nucleotide sequence ID" value="NZ_LIST01000001.1"/>
</dbReference>
<dbReference type="Pfam" id="PF24001">
    <property type="entry name" value="DUF7317"/>
    <property type="match status" value="1"/>
</dbReference>
<protein>
    <submittedName>
        <fullName evidence="1">Uncharacterized protein</fullName>
    </submittedName>
</protein>